<evidence type="ECO:0000259" key="2">
    <source>
        <dbReference type="Pfam" id="PF21027"/>
    </source>
</evidence>
<dbReference type="Proteomes" id="UP000238157">
    <property type="component" value="Unassembled WGS sequence"/>
</dbReference>
<evidence type="ECO:0000313" key="3">
    <source>
        <dbReference type="EMBL" id="PRY87573.1"/>
    </source>
</evidence>
<gene>
    <name evidence="3" type="ORF">CLW00_106199</name>
</gene>
<dbReference type="OrthoDB" id="253051at2"/>
<name>A0A2T0WLJ0_9BACT</name>
<sequence length="506" mass="58183">MKNIQFSFLIIAILLFACGNQEQEVSKSQIEKPRTIVTTDGEVDDVDSFIRFLFYTNEFDVEGLIYSSSQWHYKGDGQGTTFTSEMSSTAERYGERTELRWPGTTWMQDLIGKYGEVYENLKQHADGYPSPTALMDLIKVGNIDFEGEMAKDTEGSDWIKKVLLDDDDRQVYIQIWGGTNTAARALKSIEEEFKGEENWDEVYQKVSNKAVLYTVLDQDATYEKYIAPNWPEVKVIYNSDQFWCFAYPWVTRVPEELRQYLSGDFFKEHILFDRGPLAGAYYTWGDGRQIENDDEHDHGDLEVMEKFGRKQYDFISEGDSPAFFYLLDVGLRSHENPAYGGWGGRFVQSKSNPNRWEDGKHVTDFNPYSEESDATYPQTRWIKEIQHDFAARAAWSVKSYDEANHAPEVWLDHDHNVKAQVGETVELSGGAKDPDGDELEYVWWHYLEAGSMNGVIQIQDQNTSKASFVVPDEASPGETIHVIFQVSDNGYPVLTRYQRVIVEVLD</sequence>
<dbReference type="Gene3D" id="2.60.40.10">
    <property type="entry name" value="Immunoglobulins"/>
    <property type="match status" value="1"/>
</dbReference>
<organism evidence="3 4">
    <name type="scientific">Mongoliibacter ruber</name>
    <dbReference type="NCBI Taxonomy" id="1750599"/>
    <lineage>
        <taxon>Bacteria</taxon>
        <taxon>Pseudomonadati</taxon>
        <taxon>Bacteroidota</taxon>
        <taxon>Cytophagia</taxon>
        <taxon>Cytophagales</taxon>
        <taxon>Cyclobacteriaceae</taxon>
        <taxon>Mongoliibacter</taxon>
    </lineage>
</organism>
<dbReference type="Gene3D" id="3.90.245.10">
    <property type="entry name" value="Ribonucleoside hydrolase-like"/>
    <property type="match status" value="1"/>
</dbReference>
<dbReference type="RefSeq" id="WP_106133858.1">
    <property type="nucleotide sequence ID" value="NZ_PVTR01000006.1"/>
</dbReference>
<evidence type="ECO:0000259" key="1">
    <source>
        <dbReference type="Pfam" id="PF07632"/>
    </source>
</evidence>
<dbReference type="EMBL" id="PVTR01000006">
    <property type="protein sequence ID" value="PRY87573.1"/>
    <property type="molecule type" value="Genomic_DNA"/>
</dbReference>
<dbReference type="InterPro" id="IPR013783">
    <property type="entry name" value="Ig-like_fold"/>
</dbReference>
<dbReference type="GO" id="GO:0016799">
    <property type="term" value="F:hydrolase activity, hydrolyzing N-glycosyl compounds"/>
    <property type="evidence" value="ECO:0007669"/>
    <property type="project" value="InterPro"/>
</dbReference>
<dbReference type="Pfam" id="PF07632">
    <property type="entry name" value="Sde182_NH-like"/>
    <property type="match status" value="1"/>
</dbReference>
<dbReference type="PROSITE" id="PS51257">
    <property type="entry name" value="PROKAR_LIPOPROTEIN"/>
    <property type="match status" value="1"/>
</dbReference>
<comment type="caution">
    <text evidence="3">The sequence shown here is derived from an EMBL/GenBank/DDBJ whole genome shotgun (WGS) entry which is preliminary data.</text>
</comment>
<accession>A0A2T0WLJ0</accession>
<feature type="domain" description="Cellulose-binding Sde182 C-terminal" evidence="2">
    <location>
        <begin position="425"/>
        <end position="504"/>
    </location>
</feature>
<feature type="domain" description="Cellulose-binding Sde182 nucleoside hydrolase-like" evidence="1">
    <location>
        <begin position="34"/>
        <end position="346"/>
    </location>
</feature>
<dbReference type="AlphaFoldDB" id="A0A2T0WLJ0"/>
<dbReference type="InterPro" id="IPR036452">
    <property type="entry name" value="Ribo_hydro-like"/>
</dbReference>
<reference evidence="3 4" key="1">
    <citation type="submission" date="2018-03" db="EMBL/GenBank/DDBJ databases">
        <title>Genomic Encyclopedia of Archaeal and Bacterial Type Strains, Phase II (KMG-II): from individual species to whole genera.</title>
        <authorList>
            <person name="Goeker M."/>
        </authorList>
    </citation>
    <scope>NUCLEOTIDE SEQUENCE [LARGE SCALE GENOMIC DNA]</scope>
    <source>
        <strain evidence="3 4">DSM 27929</strain>
    </source>
</reference>
<evidence type="ECO:0000313" key="4">
    <source>
        <dbReference type="Proteomes" id="UP000238157"/>
    </source>
</evidence>
<proteinExistence type="predicted"/>
<protein>
    <submittedName>
        <fullName evidence="3">Uncharacterized protein DUF1593</fullName>
    </submittedName>
</protein>
<dbReference type="InterPro" id="IPR011483">
    <property type="entry name" value="Sde182_NH-like"/>
</dbReference>
<keyword evidence="4" id="KW-1185">Reference proteome</keyword>
<dbReference type="InterPro" id="IPR048527">
    <property type="entry name" value="Sde182_C"/>
</dbReference>
<dbReference type="Pfam" id="PF21027">
    <property type="entry name" value="Sde0182_C"/>
    <property type="match status" value="1"/>
</dbReference>